<keyword evidence="3" id="KW-0946">Virion</keyword>
<protein>
    <submittedName>
        <fullName evidence="4">Sigma A protein</fullName>
    </submittedName>
</protein>
<accession>B6REZ5</accession>
<dbReference type="Pfam" id="PF03084">
    <property type="entry name" value="Sigma_1_2"/>
    <property type="match status" value="1"/>
</dbReference>
<organism evidence="4">
    <name type="scientific">Psittacine orthoreovirus SRK/Germany/2007</name>
    <dbReference type="NCBI Taxonomy" id="529100"/>
    <lineage>
        <taxon>Viruses</taxon>
        <taxon>Riboviria</taxon>
        <taxon>Orthornavirae</taxon>
        <taxon>Duplornaviricota</taxon>
        <taxon>Resentoviricetes</taxon>
        <taxon>Reovirales</taxon>
        <taxon>Spinareoviridae</taxon>
        <taxon>Orthoreovirus</taxon>
        <taxon>Orthoreovirus neoavis</taxon>
        <taxon>Neoavian orthoreovirus</taxon>
    </lineage>
</organism>
<dbReference type="EMBL" id="EU189200">
    <property type="protein sequence ID" value="ABY57290.1"/>
    <property type="molecule type" value="Genomic_RNA"/>
</dbReference>
<dbReference type="InterPro" id="IPR004317">
    <property type="entry name" value="Sigma_1_2_reovir"/>
</dbReference>
<comment type="subcellular location">
    <subcellularLocation>
        <location evidence="1">Virion</location>
    </subcellularLocation>
</comment>
<dbReference type="Proteomes" id="UP001055285">
    <property type="component" value="Genome"/>
</dbReference>
<dbReference type="GO" id="GO:0019028">
    <property type="term" value="C:viral capsid"/>
    <property type="evidence" value="ECO:0007669"/>
    <property type="project" value="UniProtKB-KW"/>
</dbReference>
<evidence type="ECO:0000256" key="1">
    <source>
        <dbReference type="ARBA" id="ARBA00004328"/>
    </source>
</evidence>
<sequence length="416" mass="46739">MACAVYDFFTAQFGNNGLPITASALSSILSASNSPWQLQQSPSYSSMSPGLISTEAHPFPGSKWFQESMLFSAFVPPVLAGREAWKDANFRRLCWTDEGLSGLVTTPDPPRAPEYQPVSGQWFDLLQYPRWANRQRELEVKYPLLLKSSLLNMMIHGPILYVETWPRMCTGVESQFMMSILGHDFKEACYRMTQSASNMPITPDGQYDVQMRTLISVWLLSYVGVVHQNATIGGFYFISKARGNLPEGWFLSYSTNGARLNITQRHFGYFDARSPDWNADQNWLAAAHLSSIVMSCRQFPLISNQAVVNGAHNRPNYTAANGTVVRELQLLACATECIRKWMFAGLVSAAKGREMIQEANDYNNQIRAELDAIKAADDALYNQQVPYARRLKPYNNRSWTIGQTMQSLNALAAFVT</sequence>
<proteinExistence type="predicted"/>
<keyword evidence="2" id="KW-0167">Capsid protein</keyword>
<reference evidence="4" key="1">
    <citation type="journal article" date="2008" name="Avian Dis.">
        <title>Sequence analysis of four double-stranded RNA genomic segments reveals an orthoreovirus with a unique genotype infecting psittaciformes.</title>
        <authorList>
            <person name="de Kloet S.R."/>
        </authorList>
    </citation>
    <scope>NUCLEOTIDE SEQUENCE</scope>
    <source>
        <strain evidence="4">PsRVGe01</strain>
    </source>
</reference>
<name>B6REZ5_9REOV</name>
<evidence type="ECO:0000313" key="4">
    <source>
        <dbReference type="EMBL" id="ABY57290.1"/>
    </source>
</evidence>
<evidence type="ECO:0000256" key="3">
    <source>
        <dbReference type="ARBA" id="ARBA00022844"/>
    </source>
</evidence>
<evidence type="ECO:0000256" key="2">
    <source>
        <dbReference type="ARBA" id="ARBA00022561"/>
    </source>
</evidence>